<dbReference type="InterPro" id="IPR059157">
    <property type="entry name" value="WDR36-Utp21_N"/>
</dbReference>
<dbReference type="InterPro" id="IPR007319">
    <property type="entry name" value="WDR36/Utp21_C"/>
</dbReference>
<evidence type="ECO:0000256" key="1">
    <source>
        <dbReference type="ARBA" id="ARBA00022574"/>
    </source>
</evidence>
<keyword evidence="1 3" id="KW-0853">WD repeat</keyword>
<evidence type="ECO:0000259" key="4">
    <source>
        <dbReference type="Pfam" id="PF04192"/>
    </source>
</evidence>
<dbReference type="AlphaFoldDB" id="A0AAN8WZ08"/>
<dbReference type="PANTHER" id="PTHR22840">
    <property type="entry name" value="WD REPEAT-CONTAINING PROTEIN 36"/>
    <property type="match status" value="1"/>
</dbReference>
<name>A0AAN8WZ08_HALRR</name>
<proteinExistence type="predicted"/>
<protein>
    <submittedName>
        <fullName evidence="6">WD repeat-containing protein 36</fullName>
    </submittedName>
</protein>
<feature type="repeat" description="WD" evidence="3">
    <location>
        <begin position="558"/>
        <end position="599"/>
    </location>
</feature>
<dbReference type="GO" id="GO:0006364">
    <property type="term" value="P:rRNA processing"/>
    <property type="evidence" value="ECO:0007669"/>
    <property type="project" value="InterPro"/>
</dbReference>
<dbReference type="Gene3D" id="2.130.10.10">
    <property type="entry name" value="YVTN repeat-like/Quinoprotein amine dehydrogenase"/>
    <property type="match status" value="2"/>
</dbReference>
<evidence type="ECO:0000313" key="7">
    <source>
        <dbReference type="Proteomes" id="UP001381693"/>
    </source>
</evidence>
<dbReference type="SMART" id="SM00320">
    <property type="entry name" value="WD40"/>
    <property type="match status" value="8"/>
</dbReference>
<sequence length="869" mass="97039">MIEGSKIFTPYRAVGLVSNDIPLVVRYIKSRKENLIVTVVGNTIHTYGAQKLGLLSVGNPHADPIVAVSADAYHVFTSSNKIIYAWRRGTELKHKYVGHKSDVHLLMPFGPHLIAIDKSNRMCLWDIKDEKLYLDMDFQKKSFEISALVHPASYINKILLGSKQGKVQLWNLKTCKLIYSFIGWDSEVVVMVQAPAPDVIAVGLFNGRIILHNLKFDETVVDFKQDWGKVTQISFRTDGFPIMASGSELGHIALWDLKERRLLSQVREAHGDSVSGLCCLPNEPLMVTSSTDNTLKLWIFDLPDGGARLLKKREGHSAPPLFTRFYGSLGNTILTAGEDSTIRMFSTVTELLNKSLGQASYNRKAAKKKKLNLDTKKLPAILSLSSETSQEKSWDNIVAIHRGKRIVTTWSTHLQKMGKHKLVHDRFMTGDLRSAVATCLNLTVCGNFVVIGYDSGHMDKFNVQSGLHRGTFGNPTAHKQCVRAVVAEGLNHCVISGGQEGELRWWRLKNCRGLKKIDMPEGISKLTLHRDSGLLGVTLEDWSVFIVDVDTISIVRKFYGHSNQVTDLTFSPNCKWLISASLDSTIRTWDIPSGACVDCFIVPVPPTSIAMSPVGDFLATVHTNHLGVYLWSNQACFQHMSLRPLEESFQPSAVSLPSTAADVSQMPSKEGENIEEIVQDIDIENEDEYKSPEQISEELVTLAVLPTSRWLNLLNLDIIKKRNKPVEPPKVPKSAPFFLPTVPGLEFKFAVPEGEDNEDSSRVKKKSSFTYEILSPFGKKLKSGEFDESMKMLLDMGPSSVDVEIRGLDPDTGGSLDLVVKFLDMLEFSLEKKCYYEAVQGYLSLFLKRYAELVINNDLETKRDEEAGT</sequence>
<dbReference type="InterPro" id="IPR019775">
    <property type="entry name" value="WD40_repeat_CS"/>
</dbReference>
<dbReference type="FunFam" id="2.130.10.10:FF:000109">
    <property type="entry name" value="WD repeat domain 36"/>
    <property type="match status" value="1"/>
</dbReference>
<keyword evidence="7" id="KW-1185">Reference proteome</keyword>
<keyword evidence="2" id="KW-0677">Repeat</keyword>
<dbReference type="InterPro" id="IPR001680">
    <property type="entry name" value="WD40_rpt"/>
</dbReference>
<feature type="domain" description="WDR36/Utp21 C-terminal" evidence="4">
    <location>
        <begin position="693"/>
        <end position="858"/>
    </location>
</feature>
<accession>A0AAN8WZ08</accession>
<dbReference type="EMBL" id="JAXCGZ010017043">
    <property type="protein sequence ID" value="KAK7069049.1"/>
    <property type="molecule type" value="Genomic_DNA"/>
</dbReference>
<dbReference type="SUPFAM" id="SSF50978">
    <property type="entry name" value="WD40 repeat-like"/>
    <property type="match status" value="1"/>
</dbReference>
<dbReference type="InterPro" id="IPR036322">
    <property type="entry name" value="WD40_repeat_dom_sf"/>
</dbReference>
<dbReference type="Pfam" id="PF04192">
    <property type="entry name" value="Utp21"/>
    <property type="match status" value="1"/>
</dbReference>
<gene>
    <name evidence="6" type="primary">WDR36</name>
    <name evidence="6" type="ORF">SK128_007149</name>
</gene>
<dbReference type="GO" id="GO:0032040">
    <property type="term" value="C:small-subunit processome"/>
    <property type="evidence" value="ECO:0007669"/>
    <property type="project" value="InterPro"/>
</dbReference>
<dbReference type="PROSITE" id="PS00678">
    <property type="entry name" value="WD_REPEATS_1"/>
    <property type="match status" value="1"/>
</dbReference>
<dbReference type="PROSITE" id="PS50082">
    <property type="entry name" value="WD_REPEATS_2"/>
    <property type="match status" value="2"/>
</dbReference>
<dbReference type="Pfam" id="PF25171">
    <property type="entry name" value="Beta-prop_WDR36-Utp21_1st"/>
    <property type="match status" value="1"/>
</dbReference>
<comment type="caution">
    <text evidence="6">The sequence shown here is derived from an EMBL/GenBank/DDBJ whole genome shotgun (WGS) entry which is preliminary data.</text>
</comment>
<evidence type="ECO:0000256" key="3">
    <source>
        <dbReference type="PROSITE-ProRule" id="PRU00221"/>
    </source>
</evidence>
<dbReference type="InterPro" id="IPR015943">
    <property type="entry name" value="WD40/YVTN_repeat-like_dom_sf"/>
</dbReference>
<dbReference type="Proteomes" id="UP001381693">
    <property type="component" value="Unassembled WGS sequence"/>
</dbReference>
<evidence type="ECO:0000313" key="6">
    <source>
        <dbReference type="EMBL" id="KAK7069049.1"/>
    </source>
</evidence>
<feature type="repeat" description="WD" evidence="3">
    <location>
        <begin position="267"/>
        <end position="298"/>
    </location>
</feature>
<evidence type="ECO:0000259" key="5">
    <source>
        <dbReference type="Pfam" id="PF25171"/>
    </source>
</evidence>
<dbReference type="GO" id="GO:0034388">
    <property type="term" value="C:Pwp2p-containing subcomplex of 90S preribosome"/>
    <property type="evidence" value="ECO:0007669"/>
    <property type="project" value="TreeGrafter"/>
</dbReference>
<organism evidence="6 7">
    <name type="scientific">Halocaridina rubra</name>
    <name type="common">Hawaiian red shrimp</name>
    <dbReference type="NCBI Taxonomy" id="373956"/>
    <lineage>
        <taxon>Eukaryota</taxon>
        <taxon>Metazoa</taxon>
        <taxon>Ecdysozoa</taxon>
        <taxon>Arthropoda</taxon>
        <taxon>Crustacea</taxon>
        <taxon>Multicrustacea</taxon>
        <taxon>Malacostraca</taxon>
        <taxon>Eumalacostraca</taxon>
        <taxon>Eucarida</taxon>
        <taxon>Decapoda</taxon>
        <taxon>Pleocyemata</taxon>
        <taxon>Caridea</taxon>
        <taxon>Atyoidea</taxon>
        <taxon>Atyidae</taxon>
        <taxon>Halocaridina</taxon>
    </lineage>
</organism>
<feature type="domain" description="WDR36/Utp21 N-terminal" evidence="5">
    <location>
        <begin position="36"/>
        <end position="301"/>
    </location>
</feature>
<dbReference type="Pfam" id="PF25168">
    <property type="entry name" value="Beta-prop_WDR36-Utp21_2nd"/>
    <property type="match status" value="1"/>
</dbReference>
<dbReference type="PROSITE" id="PS50294">
    <property type="entry name" value="WD_REPEATS_REGION"/>
    <property type="match status" value="2"/>
</dbReference>
<evidence type="ECO:0000256" key="2">
    <source>
        <dbReference type="ARBA" id="ARBA00022737"/>
    </source>
</evidence>
<dbReference type="PANTHER" id="PTHR22840:SF12">
    <property type="entry name" value="WD REPEAT-CONTAINING PROTEIN 36"/>
    <property type="match status" value="1"/>
</dbReference>
<dbReference type="SUPFAM" id="SSF101908">
    <property type="entry name" value="Putative isomerase YbhE"/>
    <property type="match status" value="1"/>
</dbReference>
<reference evidence="6 7" key="1">
    <citation type="submission" date="2023-11" db="EMBL/GenBank/DDBJ databases">
        <title>Halocaridina rubra genome assembly.</title>
        <authorList>
            <person name="Smith C."/>
        </authorList>
    </citation>
    <scope>NUCLEOTIDE SEQUENCE [LARGE SCALE GENOMIC DNA]</scope>
    <source>
        <strain evidence="6">EP-1</strain>
        <tissue evidence="6">Whole</tissue>
    </source>
</reference>